<keyword evidence="1" id="KW-1133">Transmembrane helix</keyword>
<evidence type="ECO:0000256" key="1">
    <source>
        <dbReference type="SAM" id="Phobius"/>
    </source>
</evidence>
<dbReference type="EMBL" id="CATOUU010001009">
    <property type="protein sequence ID" value="CAI9966777.1"/>
    <property type="molecule type" value="Genomic_DNA"/>
</dbReference>
<keyword evidence="6" id="KW-1185">Reference proteome</keyword>
<evidence type="ECO:0000313" key="4">
    <source>
        <dbReference type="EMBL" id="CAL6035177.1"/>
    </source>
</evidence>
<evidence type="ECO:0000313" key="6">
    <source>
        <dbReference type="Proteomes" id="UP001642409"/>
    </source>
</evidence>
<reference evidence="3" key="1">
    <citation type="submission" date="2023-06" db="EMBL/GenBank/DDBJ databases">
        <authorList>
            <person name="Kurt Z."/>
        </authorList>
    </citation>
    <scope>NUCLEOTIDE SEQUENCE</scope>
</reference>
<dbReference type="EMBL" id="CAXDID020000130">
    <property type="protein sequence ID" value="CAL6035183.1"/>
    <property type="molecule type" value="Genomic_DNA"/>
</dbReference>
<dbReference type="EMBL" id="CATOUU010001009">
    <property type="protein sequence ID" value="CAI9966774.1"/>
    <property type="molecule type" value="Genomic_DNA"/>
</dbReference>
<gene>
    <name evidence="4" type="ORF">HINF_LOCUS35805</name>
    <name evidence="5" type="ORF">HINF_LOCUS35808</name>
    <name evidence="2" type="ORF">HINF_LOCUS54419</name>
    <name evidence="3" type="ORF">HINF_LOCUS54422</name>
</gene>
<proteinExistence type="predicted"/>
<name>A0AA86UVR4_9EUKA</name>
<keyword evidence="1" id="KW-0812">Transmembrane</keyword>
<dbReference type="Proteomes" id="UP001642409">
    <property type="component" value="Unassembled WGS sequence"/>
</dbReference>
<keyword evidence="1" id="KW-0472">Membrane</keyword>
<accession>A0AA86UVR4</accession>
<dbReference type="AlphaFoldDB" id="A0AA86UVR4"/>
<evidence type="ECO:0000313" key="5">
    <source>
        <dbReference type="EMBL" id="CAL6035183.1"/>
    </source>
</evidence>
<feature type="transmembrane region" description="Helical" evidence="1">
    <location>
        <begin position="42"/>
        <end position="63"/>
    </location>
</feature>
<reference evidence="4 6" key="2">
    <citation type="submission" date="2024-07" db="EMBL/GenBank/DDBJ databases">
        <authorList>
            <person name="Akdeniz Z."/>
        </authorList>
    </citation>
    <scope>NUCLEOTIDE SEQUENCE [LARGE SCALE GENOMIC DNA]</scope>
</reference>
<dbReference type="EMBL" id="CAXDID020000130">
    <property type="protein sequence ID" value="CAL6035177.1"/>
    <property type="molecule type" value="Genomic_DNA"/>
</dbReference>
<protein>
    <submittedName>
        <fullName evidence="4">Hypothetical_protein</fullName>
    </submittedName>
</protein>
<evidence type="ECO:0000313" key="3">
    <source>
        <dbReference type="EMBL" id="CAI9966777.1"/>
    </source>
</evidence>
<sequence length="103" mass="12071">MTLCYITESSCYTACNLKYCDYDKLLRAYCCTDDIKASWQMWFYISIGILVFMCVIIDAVVCMKKKQDKQTKYKKVVKVQKPGKLIQYVGEHESVHNEVDQFV</sequence>
<comment type="caution">
    <text evidence="3">The sequence shown here is derived from an EMBL/GenBank/DDBJ whole genome shotgun (WGS) entry which is preliminary data.</text>
</comment>
<organism evidence="3">
    <name type="scientific">Hexamita inflata</name>
    <dbReference type="NCBI Taxonomy" id="28002"/>
    <lineage>
        <taxon>Eukaryota</taxon>
        <taxon>Metamonada</taxon>
        <taxon>Diplomonadida</taxon>
        <taxon>Hexamitidae</taxon>
        <taxon>Hexamitinae</taxon>
        <taxon>Hexamita</taxon>
    </lineage>
</organism>
<evidence type="ECO:0000313" key="2">
    <source>
        <dbReference type="EMBL" id="CAI9966774.1"/>
    </source>
</evidence>